<comment type="caution">
    <text evidence="1">The sequence shown here is derived from an EMBL/GenBank/DDBJ whole genome shotgun (WGS) entry which is preliminary data.</text>
</comment>
<dbReference type="Proteomes" id="UP001151760">
    <property type="component" value="Unassembled WGS sequence"/>
</dbReference>
<sequence>MGTPTQFCVWSCPNFSAPAGRPFRWERVKRVGKGGRVEDLREGNDDRAMFEWFNGNDQGLGANGGNLLTAMTSLWLVTRGRFGNQNVMWFNKNVQENVGNVLVNGNRVGCSYKEFLACNLKEYDGKGGAVVLTRWIEKMENVQDMSGCSNDQKVKYSDGSFVGKALTWWNSQIRTLSWKVAVSMSWNDFKFMMILEFLFLVMIF</sequence>
<name>A0ABQ5C358_9ASTR</name>
<dbReference type="EMBL" id="BQNB010013738">
    <property type="protein sequence ID" value="GJT19694.1"/>
    <property type="molecule type" value="Genomic_DNA"/>
</dbReference>
<evidence type="ECO:0008006" key="3">
    <source>
        <dbReference type="Google" id="ProtNLM"/>
    </source>
</evidence>
<accession>A0ABQ5C358</accession>
<proteinExistence type="predicted"/>
<protein>
    <recommendedName>
        <fullName evidence="3">Reverse transcriptase domain-containing protein</fullName>
    </recommendedName>
</protein>
<organism evidence="1 2">
    <name type="scientific">Tanacetum coccineum</name>
    <dbReference type="NCBI Taxonomy" id="301880"/>
    <lineage>
        <taxon>Eukaryota</taxon>
        <taxon>Viridiplantae</taxon>
        <taxon>Streptophyta</taxon>
        <taxon>Embryophyta</taxon>
        <taxon>Tracheophyta</taxon>
        <taxon>Spermatophyta</taxon>
        <taxon>Magnoliopsida</taxon>
        <taxon>eudicotyledons</taxon>
        <taxon>Gunneridae</taxon>
        <taxon>Pentapetalae</taxon>
        <taxon>asterids</taxon>
        <taxon>campanulids</taxon>
        <taxon>Asterales</taxon>
        <taxon>Asteraceae</taxon>
        <taxon>Asteroideae</taxon>
        <taxon>Anthemideae</taxon>
        <taxon>Anthemidinae</taxon>
        <taxon>Tanacetum</taxon>
    </lineage>
</organism>
<evidence type="ECO:0000313" key="1">
    <source>
        <dbReference type="EMBL" id="GJT19694.1"/>
    </source>
</evidence>
<gene>
    <name evidence="1" type="ORF">Tco_0878400</name>
</gene>
<keyword evidence="2" id="KW-1185">Reference proteome</keyword>
<reference evidence="1" key="2">
    <citation type="submission" date="2022-01" db="EMBL/GenBank/DDBJ databases">
        <authorList>
            <person name="Yamashiro T."/>
            <person name="Shiraishi A."/>
            <person name="Satake H."/>
            <person name="Nakayama K."/>
        </authorList>
    </citation>
    <scope>NUCLEOTIDE SEQUENCE</scope>
</reference>
<reference evidence="1" key="1">
    <citation type="journal article" date="2022" name="Int. J. Mol. Sci.">
        <title>Draft Genome of Tanacetum Coccineum: Genomic Comparison of Closely Related Tanacetum-Family Plants.</title>
        <authorList>
            <person name="Yamashiro T."/>
            <person name="Shiraishi A."/>
            <person name="Nakayama K."/>
            <person name="Satake H."/>
        </authorList>
    </citation>
    <scope>NUCLEOTIDE SEQUENCE</scope>
</reference>
<evidence type="ECO:0000313" key="2">
    <source>
        <dbReference type="Proteomes" id="UP001151760"/>
    </source>
</evidence>